<gene>
    <name evidence="1" type="ORF">EGYM00163_LOCUS49435</name>
</gene>
<reference evidence="1" key="1">
    <citation type="submission" date="2021-01" db="EMBL/GenBank/DDBJ databases">
        <authorList>
            <person name="Corre E."/>
            <person name="Pelletier E."/>
            <person name="Niang G."/>
            <person name="Scheremetjew M."/>
            <person name="Finn R."/>
            <person name="Kale V."/>
            <person name="Holt S."/>
            <person name="Cochrane G."/>
            <person name="Meng A."/>
            <person name="Brown T."/>
            <person name="Cohen L."/>
        </authorList>
    </citation>
    <scope>NUCLEOTIDE SEQUENCE</scope>
    <source>
        <strain evidence="1">CCMP1594</strain>
    </source>
</reference>
<name>A0A7S4GIH3_9EUGL</name>
<accession>A0A7S4GIH3</accession>
<evidence type="ECO:0000313" key="1">
    <source>
        <dbReference type="EMBL" id="CAE0838063.1"/>
    </source>
</evidence>
<dbReference type="AlphaFoldDB" id="A0A7S4GIH3"/>
<protein>
    <submittedName>
        <fullName evidence="1">Uncharacterized protein</fullName>
    </submittedName>
</protein>
<proteinExistence type="predicted"/>
<dbReference type="EMBL" id="HBJA01143737">
    <property type="protein sequence ID" value="CAE0838063.1"/>
    <property type="molecule type" value="Transcribed_RNA"/>
</dbReference>
<sequence>MALFGYSKLLVAQVAGIGIIGYGGYTLYDDWQRSRQEAQMYKYTAEELVELGEKVLKDFETKGYSQIPLNKVMGMRIRDTYWGLRSFIEFSAQRYNLTETVYDRISCYHLEAPKDGTDPLAYDPWHFDGGPGPNPSPELVKHMDNLHQDLTFVGDKVTSALAAAMKNEHLAAIAIDQTKRSECIFKYYPDETPLRPANCGQYGLLYLLPSTTMMDSPLCPKTFEVYDREKNKYVDLEKGAPDLVCITVIPAIPLLKYTRKFKPTPWRVVSDRDSTHDGRKTIEYAYATETKVPPRGVLRKEDQKYFGVQDGFRRKKDLKK</sequence>
<organism evidence="1">
    <name type="scientific">Eutreptiella gymnastica</name>
    <dbReference type="NCBI Taxonomy" id="73025"/>
    <lineage>
        <taxon>Eukaryota</taxon>
        <taxon>Discoba</taxon>
        <taxon>Euglenozoa</taxon>
        <taxon>Euglenida</taxon>
        <taxon>Spirocuta</taxon>
        <taxon>Euglenophyceae</taxon>
        <taxon>Eutreptiales</taxon>
        <taxon>Eutreptiaceae</taxon>
        <taxon>Eutreptiella</taxon>
    </lineage>
</organism>